<protein>
    <submittedName>
        <fullName evidence="1">Uncharacterized protein</fullName>
    </submittedName>
</protein>
<evidence type="ECO:0000313" key="2">
    <source>
        <dbReference type="Proteomes" id="UP000275368"/>
    </source>
</evidence>
<gene>
    <name evidence="1" type="ORF">Back11_63110</name>
</gene>
<dbReference type="Proteomes" id="UP000275368">
    <property type="component" value="Chromosome"/>
</dbReference>
<organism evidence="1 2">
    <name type="scientific">Paenibacillus baekrokdamisoli</name>
    <dbReference type="NCBI Taxonomy" id="1712516"/>
    <lineage>
        <taxon>Bacteria</taxon>
        <taxon>Bacillati</taxon>
        <taxon>Bacillota</taxon>
        <taxon>Bacilli</taxon>
        <taxon>Bacillales</taxon>
        <taxon>Paenibacillaceae</taxon>
        <taxon>Paenibacillus</taxon>
    </lineage>
</organism>
<dbReference type="AlphaFoldDB" id="A0A3G9J2I3"/>
<dbReference type="EMBL" id="AP019308">
    <property type="protein sequence ID" value="BBH24966.1"/>
    <property type="molecule type" value="Genomic_DNA"/>
</dbReference>
<sequence length="769" mass="85842">MIKQNWVRKLLMGIAISIFLLLVIGCEEDKKIRSSNVSPEASNTESVKVISKDKPVKVDKWTMPTPINLNSLAPEVKLDWNEGAPFINVNGESISPLILFFSADQELEAAREGLKAQLEYAKREKVKIVSINFSFPWRNSSEDVRSWYYAQIERWLDFVLENYPDVYIIPRVWLGMHVPDLTSNSSLEGDRVASVDGTLHNVLSLSSEEWKTGMIGALQDGITYLESNPKYGPHMIGYHISYGDGGEWFNYNYRTHGNDVSPANRKAFREWLLDYYGSKEAWAKAWDLEEIVDADPVIYSRPDSSGQSFLRPGIDQQFIDFDYFSSEIVADSIIAASRVVKNETDGKRLTMAFYGYSSDVVEGHSGHLALETVLASEYVDMLSSPISYLNRGVGGIGGFMTTVDSVTLHKKLWMIEDDSRTHLAASSDFDVSIGSLFPTAELTIEGHQRNLGAAIVHRTGLWWMDLQSKGWLNDSSLWKNIGEMRKFYTDYMKTAKPLKPDVAIIVDEQSMKYTGKGLKVNNPLLHEQRLSIYRAGLSFGIYLLDDVLNGSVPDAKMYVFLNTHILNDEQRQKLEELKKSDHTLVWVYGADFIGSKKIGEATGFEMEVVAGEKGRGSVVLDTNAAAPWASLAGMSLPLKIPDVPYYSIKADKDTTVIGHYESSPEKVGLAARDFGKWKSVFIAPGALDTSLIRAVAEYAGVHVYMESDDVLQTDGTFFSIHASSAGTKTLKLPANKKVMDALSGEIIGTDTNTIVLDMYVGETRWLVVE</sequence>
<name>A0A3G9J2I3_9BACL</name>
<proteinExistence type="predicted"/>
<reference evidence="1 2" key="1">
    <citation type="submission" date="2018-11" db="EMBL/GenBank/DDBJ databases">
        <title>Complete genome sequence of Paenibacillus baekrokdamisoli strain KCTC 33723.</title>
        <authorList>
            <person name="Kang S.W."/>
            <person name="Lee K.C."/>
            <person name="Kim K.K."/>
            <person name="Kim J.S."/>
            <person name="Kim D.S."/>
            <person name="Ko S.H."/>
            <person name="Yang S.H."/>
            <person name="Lee J.S."/>
        </authorList>
    </citation>
    <scope>NUCLEOTIDE SEQUENCE [LARGE SCALE GENOMIC DNA]</scope>
    <source>
        <strain evidence="1 2">KCTC 33723</strain>
    </source>
</reference>
<dbReference type="Gene3D" id="3.20.20.80">
    <property type="entry name" value="Glycosidases"/>
    <property type="match status" value="1"/>
</dbReference>
<dbReference type="RefSeq" id="WP_125665525.1">
    <property type="nucleotide sequence ID" value="NZ_AP019308.1"/>
</dbReference>
<evidence type="ECO:0000313" key="1">
    <source>
        <dbReference type="EMBL" id="BBH24966.1"/>
    </source>
</evidence>
<dbReference type="KEGG" id="pbk:Back11_63110"/>
<dbReference type="PROSITE" id="PS51257">
    <property type="entry name" value="PROKAR_LIPOPROTEIN"/>
    <property type="match status" value="1"/>
</dbReference>
<keyword evidence="2" id="KW-1185">Reference proteome</keyword>
<accession>A0A3G9J2I3</accession>
<dbReference type="OrthoDB" id="2486591at2"/>